<keyword evidence="2 5" id="KW-0285">Flavoprotein</keyword>
<feature type="binding site" evidence="5">
    <location>
        <begin position="10"/>
        <end position="15"/>
    </location>
    <ligand>
        <name>FMN</name>
        <dbReference type="ChEBI" id="CHEBI:58210"/>
    </ligand>
</feature>
<keyword evidence="5" id="KW-0547">Nucleotide-binding</keyword>
<dbReference type="OrthoDB" id="9801479at2"/>
<feature type="binding site" evidence="5">
    <location>
        <begin position="79"/>
        <end position="81"/>
    </location>
    <ligand>
        <name>FMN</name>
        <dbReference type="ChEBI" id="CHEBI:58210"/>
    </ligand>
</feature>
<dbReference type="GO" id="GO:0008753">
    <property type="term" value="F:NADPH dehydrogenase (quinone) activity"/>
    <property type="evidence" value="ECO:0007669"/>
    <property type="project" value="RHEA"/>
</dbReference>
<feature type="binding site" evidence="5">
    <location>
        <position position="135"/>
    </location>
    <ligand>
        <name>FMN</name>
        <dbReference type="ChEBI" id="CHEBI:58210"/>
    </ligand>
</feature>
<sequence length="200" mass="21225">MTKVLVLYYSAYGHIETMAEAVAAGAREVKGAEVTIKRVPELVPEDLARKSGMKLDQKAPIATVDELANYDAIIFGVPTRFGNMAAQMRNFLDQTGGHWMKGALIGKVGSVFASTATQHGGQETTIISTHTTLIHQGMIIVGVPYSCDALMNMSEISGGTPYGATTLSGTDGSRQPSENELKIARFQGKHVAGIAAKLKG</sequence>
<evidence type="ECO:0000259" key="6">
    <source>
        <dbReference type="PROSITE" id="PS50902"/>
    </source>
</evidence>
<dbReference type="NCBIfam" id="NF002999">
    <property type="entry name" value="PRK03767.1"/>
    <property type="match status" value="1"/>
</dbReference>
<dbReference type="HAMAP" id="MF_01017">
    <property type="entry name" value="NQOR"/>
    <property type="match status" value="1"/>
</dbReference>
<comment type="catalytic activity">
    <reaction evidence="5">
        <text>a quinone + NADPH + H(+) = a quinol + NADP(+)</text>
        <dbReference type="Rhea" id="RHEA:46164"/>
        <dbReference type="ChEBI" id="CHEBI:15378"/>
        <dbReference type="ChEBI" id="CHEBI:24646"/>
        <dbReference type="ChEBI" id="CHEBI:57783"/>
        <dbReference type="ChEBI" id="CHEBI:58349"/>
        <dbReference type="ChEBI" id="CHEBI:132124"/>
        <dbReference type="EC" id="1.6.5.2"/>
    </reaction>
</comment>
<dbReference type="InterPro" id="IPR008254">
    <property type="entry name" value="Flavodoxin/NO_synth"/>
</dbReference>
<dbReference type="InterPro" id="IPR037513">
    <property type="entry name" value="NQO"/>
</dbReference>
<proteinExistence type="inferred from homology"/>
<comment type="cofactor">
    <cofactor evidence="5">
        <name>FMN</name>
        <dbReference type="ChEBI" id="CHEBI:58210"/>
    </cofactor>
    <text evidence="5">Binds 1 FMN per monomer.</text>
</comment>
<dbReference type="FunFam" id="3.40.50.360:FF:000001">
    <property type="entry name" value="NAD(P)H dehydrogenase (Quinone) FQR1-like"/>
    <property type="match status" value="1"/>
</dbReference>
<dbReference type="Gene3D" id="3.40.50.360">
    <property type="match status" value="1"/>
</dbReference>
<comment type="similarity">
    <text evidence="1 5">Belongs to the WrbA family.</text>
</comment>
<dbReference type="GO" id="GO:0016020">
    <property type="term" value="C:membrane"/>
    <property type="evidence" value="ECO:0007669"/>
    <property type="project" value="TreeGrafter"/>
</dbReference>
<keyword evidence="5" id="KW-0520">NAD</keyword>
<reference evidence="7 8" key="1">
    <citation type="submission" date="2019-08" db="EMBL/GenBank/DDBJ databases">
        <title>Hyperibacter terrae gen. nov., sp. nov. and Hyperibacter viscosus sp. nov., two new members in the family Rhodospirillaceae isolated from the rhizosphere of Hypericum perforatum.</title>
        <authorList>
            <person name="Noviana Z."/>
        </authorList>
    </citation>
    <scope>NUCLEOTIDE SEQUENCE [LARGE SCALE GENOMIC DNA]</scope>
    <source>
        <strain evidence="7 8">R5959</strain>
    </source>
</reference>
<dbReference type="NCBIfam" id="TIGR01755">
    <property type="entry name" value="flav_wrbA"/>
    <property type="match status" value="1"/>
</dbReference>
<dbReference type="GO" id="GO:0050136">
    <property type="term" value="F:NADH dehydrogenase (quinone) (non-electrogenic) activity"/>
    <property type="evidence" value="ECO:0007669"/>
    <property type="project" value="RHEA"/>
</dbReference>
<feature type="domain" description="Flavodoxin-like" evidence="6">
    <location>
        <begin position="4"/>
        <end position="191"/>
    </location>
</feature>
<dbReference type="GO" id="GO:0010181">
    <property type="term" value="F:FMN binding"/>
    <property type="evidence" value="ECO:0007669"/>
    <property type="project" value="InterPro"/>
</dbReference>
<comment type="catalytic activity">
    <reaction evidence="5">
        <text>a quinone + NADH + H(+) = a quinol + NAD(+)</text>
        <dbReference type="Rhea" id="RHEA:46160"/>
        <dbReference type="ChEBI" id="CHEBI:15378"/>
        <dbReference type="ChEBI" id="CHEBI:24646"/>
        <dbReference type="ChEBI" id="CHEBI:57540"/>
        <dbReference type="ChEBI" id="CHEBI:57945"/>
        <dbReference type="ChEBI" id="CHEBI:132124"/>
        <dbReference type="EC" id="1.6.5.2"/>
    </reaction>
</comment>
<dbReference type="InterPro" id="IPR029039">
    <property type="entry name" value="Flavoprotein-like_sf"/>
</dbReference>
<dbReference type="PANTHER" id="PTHR30546">
    <property type="entry name" value="FLAVODOXIN-RELATED PROTEIN WRBA-RELATED"/>
    <property type="match status" value="1"/>
</dbReference>
<comment type="caution">
    <text evidence="5">Lacks conserved residue(s) required for the propagation of feature annotation.</text>
</comment>
<dbReference type="PROSITE" id="PS50902">
    <property type="entry name" value="FLAVODOXIN_LIKE"/>
    <property type="match status" value="1"/>
</dbReference>
<keyword evidence="8" id="KW-1185">Reference proteome</keyword>
<dbReference type="RefSeq" id="WP_151115213.1">
    <property type="nucleotide sequence ID" value="NZ_CP042582.1"/>
</dbReference>
<keyword evidence="4 5" id="KW-0560">Oxidoreductase</keyword>
<dbReference type="GO" id="GO:0050661">
    <property type="term" value="F:NADP binding"/>
    <property type="evidence" value="ECO:0007669"/>
    <property type="project" value="UniProtKB-UniRule"/>
</dbReference>
<feature type="binding site" evidence="5">
    <location>
        <position position="12"/>
    </location>
    <ligand>
        <name>NAD(+)</name>
        <dbReference type="ChEBI" id="CHEBI:57540"/>
    </ligand>
</feature>
<dbReference type="SUPFAM" id="SSF52218">
    <property type="entry name" value="Flavoproteins"/>
    <property type="match status" value="1"/>
</dbReference>
<dbReference type="Proteomes" id="UP000325797">
    <property type="component" value="Chromosome"/>
</dbReference>
<dbReference type="GO" id="GO:0050660">
    <property type="term" value="F:flavin adenine dinucleotide binding"/>
    <property type="evidence" value="ECO:0007669"/>
    <property type="project" value="UniProtKB-UniRule"/>
</dbReference>
<dbReference type="Pfam" id="PF03358">
    <property type="entry name" value="FMN_red"/>
    <property type="match status" value="1"/>
</dbReference>
<keyword evidence="3 5" id="KW-0288">FMN</keyword>
<gene>
    <name evidence="7" type="ORF">FRZ61_09180</name>
</gene>
<evidence type="ECO:0000256" key="5">
    <source>
        <dbReference type="HAMAP-Rule" id="MF_01017"/>
    </source>
</evidence>
<dbReference type="KEGG" id="hadh:FRZ61_09180"/>
<dbReference type="InterPro" id="IPR005025">
    <property type="entry name" value="FMN_Rdtase-like_dom"/>
</dbReference>
<accession>A0A5J6MTS3</accession>
<evidence type="ECO:0000313" key="8">
    <source>
        <dbReference type="Proteomes" id="UP000325797"/>
    </source>
</evidence>
<dbReference type="EMBL" id="CP042582">
    <property type="protein sequence ID" value="QEX20998.1"/>
    <property type="molecule type" value="Genomic_DNA"/>
</dbReference>
<feature type="binding site" evidence="5">
    <location>
        <position position="99"/>
    </location>
    <ligand>
        <name>substrate</name>
    </ligand>
</feature>
<evidence type="ECO:0000256" key="1">
    <source>
        <dbReference type="ARBA" id="ARBA00006961"/>
    </source>
</evidence>
<dbReference type="EC" id="1.6.5.2" evidence="5"/>
<dbReference type="AlphaFoldDB" id="A0A5J6MTS3"/>
<evidence type="ECO:0000256" key="4">
    <source>
        <dbReference type="ARBA" id="ARBA00023002"/>
    </source>
</evidence>
<name>A0A5J6MTS3_9PROT</name>
<dbReference type="InterPro" id="IPR010089">
    <property type="entry name" value="Flavoprotein_WrbA-like"/>
</dbReference>
<evidence type="ECO:0000256" key="3">
    <source>
        <dbReference type="ARBA" id="ARBA00022643"/>
    </source>
</evidence>
<keyword evidence="5" id="KW-0521">NADP</keyword>
<protein>
    <recommendedName>
        <fullName evidence="5">NAD(P)H dehydrogenase (quinone)</fullName>
        <ecNumber evidence="5">1.6.5.2</ecNumber>
    </recommendedName>
    <alternativeName>
        <fullName evidence="5">NAD(P)H:quinone oxidoreductase</fullName>
        <shortName evidence="5">NQO</shortName>
    </alternativeName>
</protein>
<dbReference type="GO" id="GO:0051287">
    <property type="term" value="F:NAD binding"/>
    <property type="evidence" value="ECO:0007669"/>
    <property type="project" value="UniProtKB-UniRule"/>
</dbReference>
<organism evidence="7 8">
    <name type="scientific">Hypericibacter adhaerens</name>
    <dbReference type="NCBI Taxonomy" id="2602016"/>
    <lineage>
        <taxon>Bacteria</taxon>
        <taxon>Pseudomonadati</taxon>
        <taxon>Pseudomonadota</taxon>
        <taxon>Alphaproteobacteria</taxon>
        <taxon>Rhodospirillales</taxon>
        <taxon>Dongiaceae</taxon>
        <taxon>Hypericibacter</taxon>
    </lineage>
</organism>
<evidence type="ECO:0000313" key="7">
    <source>
        <dbReference type="EMBL" id="QEX20998.1"/>
    </source>
</evidence>
<evidence type="ECO:0000256" key="2">
    <source>
        <dbReference type="ARBA" id="ARBA00022630"/>
    </source>
</evidence>
<dbReference type="PANTHER" id="PTHR30546:SF23">
    <property type="entry name" value="FLAVOPROTEIN-LIKE PROTEIN YCP4-RELATED"/>
    <property type="match status" value="1"/>
</dbReference>